<dbReference type="InterPro" id="IPR039421">
    <property type="entry name" value="Type_1_exporter"/>
</dbReference>
<feature type="transmembrane region" description="Helical" evidence="8">
    <location>
        <begin position="505"/>
        <end position="524"/>
    </location>
</feature>
<accession>A0A1S3KH33</accession>
<feature type="transmembrane region" description="Helical" evidence="8">
    <location>
        <begin position="172"/>
        <end position="196"/>
    </location>
</feature>
<evidence type="ECO:0000313" key="12">
    <source>
        <dbReference type="RefSeq" id="XP_013421774.1"/>
    </source>
</evidence>
<dbReference type="InterPro" id="IPR027417">
    <property type="entry name" value="P-loop_NTPase"/>
</dbReference>
<feature type="domain" description="ABC transmembrane type-1" evidence="10">
    <location>
        <begin position="243"/>
        <end position="528"/>
    </location>
</feature>
<evidence type="ECO:0000256" key="7">
    <source>
        <dbReference type="ARBA" id="ARBA00023136"/>
    </source>
</evidence>
<dbReference type="GeneID" id="106181821"/>
<dbReference type="FunFam" id="3.40.50.300:FF:000403">
    <property type="entry name" value="ATP-binding cassette sub-family B member 8, mitochondrial"/>
    <property type="match status" value="1"/>
</dbReference>
<evidence type="ECO:0000256" key="2">
    <source>
        <dbReference type="ARBA" id="ARBA00022448"/>
    </source>
</evidence>
<dbReference type="InParanoid" id="A0A1S3KH33"/>
<keyword evidence="3 8" id="KW-0812">Transmembrane</keyword>
<feature type="transmembrane region" description="Helical" evidence="8">
    <location>
        <begin position="20"/>
        <end position="39"/>
    </location>
</feature>
<evidence type="ECO:0000259" key="10">
    <source>
        <dbReference type="PROSITE" id="PS50929"/>
    </source>
</evidence>
<keyword evidence="7 8" id="KW-0472">Membrane</keyword>
<dbReference type="SUPFAM" id="SSF52540">
    <property type="entry name" value="P-loop containing nucleoside triphosphate hydrolases"/>
    <property type="match status" value="1"/>
</dbReference>
<dbReference type="Pfam" id="PF00664">
    <property type="entry name" value="ABC_membrane"/>
    <property type="match status" value="1"/>
</dbReference>
<dbReference type="InterPro" id="IPR036640">
    <property type="entry name" value="ABC1_TM_sf"/>
</dbReference>
<dbReference type="GO" id="GO:0005524">
    <property type="term" value="F:ATP binding"/>
    <property type="evidence" value="ECO:0007669"/>
    <property type="project" value="UniProtKB-KW"/>
</dbReference>
<feature type="domain" description="ABC transporter" evidence="9">
    <location>
        <begin position="561"/>
        <end position="797"/>
    </location>
</feature>
<evidence type="ECO:0000256" key="6">
    <source>
        <dbReference type="ARBA" id="ARBA00022989"/>
    </source>
</evidence>
<dbReference type="FunFam" id="1.20.1560.10:FF:000058">
    <property type="entry name" value="ABC transporter B family member 25"/>
    <property type="match status" value="1"/>
</dbReference>
<evidence type="ECO:0000256" key="1">
    <source>
        <dbReference type="ARBA" id="ARBA00004448"/>
    </source>
</evidence>
<dbReference type="RefSeq" id="XP_013421774.1">
    <property type="nucleotide sequence ID" value="XM_013566320.2"/>
</dbReference>
<dbReference type="InterPro" id="IPR003593">
    <property type="entry name" value="AAA+_ATPase"/>
</dbReference>
<dbReference type="PROSITE" id="PS00211">
    <property type="entry name" value="ABC_TRANSPORTER_1"/>
    <property type="match status" value="1"/>
</dbReference>
<dbReference type="Proteomes" id="UP000085678">
    <property type="component" value="Unplaced"/>
</dbReference>
<dbReference type="CDD" id="cd03249">
    <property type="entry name" value="ABC_MTABC3_MDL1_MDL2"/>
    <property type="match status" value="1"/>
</dbReference>
<dbReference type="PANTHER" id="PTHR43394:SF1">
    <property type="entry name" value="ATP-BINDING CASSETTE SUB-FAMILY B MEMBER 10, MITOCHONDRIAL"/>
    <property type="match status" value="1"/>
</dbReference>
<feature type="transmembrane region" description="Helical" evidence="8">
    <location>
        <begin position="46"/>
        <end position="67"/>
    </location>
</feature>
<organism evidence="11 12">
    <name type="scientific">Lingula anatina</name>
    <name type="common">Brachiopod</name>
    <name type="synonym">Lingula unguis</name>
    <dbReference type="NCBI Taxonomy" id="7574"/>
    <lineage>
        <taxon>Eukaryota</taxon>
        <taxon>Metazoa</taxon>
        <taxon>Spiralia</taxon>
        <taxon>Lophotrochozoa</taxon>
        <taxon>Brachiopoda</taxon>
        <taxon>Linguliformea</taxon>
        <taxon>Lingulata</taxon>
        <taxon>Lingulida</taxon>
        <taxon>Linguloidea</taxon>
        <taxon>Lingulidae</taxon>
        <taxon>Lingula</taxon>
    </lineage>
</organism>
<dbReference type="PROSITE" id="PS50893">
    <property type="entry name" value="ABC_TRANSPORTER_2"/>
    <property type="match status" value="1"/>
</dbReference>
<evidence type="ECO:0000256" key="4">
    <source>
        <dbReference type="ARBA" id="ARBA00022741"/>
    </source>
</evidence>
<dbReference type="GO" id="GO:0005743">
    <property type="term" value="C:mitochondrial inner membrane"/>
    <property type="evidence" value="ECO:0007669"/>
    <property type="project" value="UniProtKB-SubCell"/>
</dbReference>
<evidence type="ECO:0000259" key="9">
    <source>
        <dbReference type="PROSITE" id="PS50893"/>
    </source>
</evidence>
<dbReference type="GO" id="GO:0015421">
    <property type="term" value="F:ABC-type oligopeptide transporter activity"/>
    <property type="evidence" value="ECO:0007669"/>
    <property type="project" value="TreeGrafter"/>
</dbReference>
<evidence type="ECO:0000313" key="11">
    <source>
        <dbReference type="Proteomes" id="UP000085678"/>
    </source>
</evidence>
<dbReference type="Gene3D" id="1.20.1560.10">
    <property type="entry name" value="ABC transporter type 1, transmembrane domain"/>
    <property type="match status" value="1"/>
</dbReference>
<keyword evidence="5" id="KW-0067">ATP-binding</keyword>
<dbReference type="KEGG" id="lak:106181821"/>
<dbReference type="PANTHER" id="PTHR43394">
    <property type="entry name" value="ATP-DEPENDENT PERMEASE MDL1, MITOCHONDRIAL"/>
    <property type="match status" value="1"/>
</dbReference>
<feature type="transmembrane region" description="Helical" evidence="8">
    <location>
        <begin position="371"/>
        <end position="403"/>
    </location>
</feature>
<dbReference type="InterPro" id="IPR017871">
    <property type="entry name" value="ABC_transporter-like_CS"/>
</dbReference>
<feature type="transmembrane region" description="Helical" evidence="8">
    <location>
        <begin position="283"/>
        <end position="310"/>
    </location>
</feature>
<feature type="transmembrane region" description="Helical" evidence="8">
    <location>
        <begin position="134"/>
        <end position="160"/>
    </location>
</feature>
<dbReference type="SUPFAM" id="SSF90123">
    <property type="entry name" value="ABC transporter transmembrane region"/>
    <property type="match status" value="1"/>
</dbReference>
<evidence type="ECO:0000256" key="8">
    <source>
        <dbReference type="SAM" id="Phobius"/>
    </source>
</evidence>
<name>A0A1S3KH33_LINAN</name>
<dbReference type="STRING" id="7574.A0A1S3KH33"/>
<dbReference type="AlphaFoldDB" id="A0A1S3KH33"/>
<dbReference type="PROSITE" id="PS50929">
    <property type="entry name" value="ABC_TM1F"/>
    <property type="match status" value="1"/>
</dbReference>
<keyword evidence="2" id="KW-0813">Transport</keyword>
<sequence length="823" mass="90506">MDGETYATYTSSRRPTGLDLFASSASMVTGALSGGYSYYTLPGFRFLNVVRIVFLVDIILGLTLWLVDLSTASFIDAFTSYSITTSFQDLGLMTFLRGVLLFMFFTSMEDYYMQILDDELNDALHRKRYAMHTFVFIISIVCLGFGVVKGVLVLLVYLQVPTSLTDVSPTSFALLISFVVFSVLEFLFACTSFCFMRRLADMRRPRNFDSTGLELGEDGTPIRTKGDLRRLLGLAVPDIHLLIIGVLSLFVVSGAMLGAPLMFGKVVNAASEPLIPSQPDPLLTVIFTLLGLYIASALGTMVRGWCFNLLGVRIVCKLRKDLFANIIRQEIGFFDENKTGDLANRLATDTQVVQDVITRGVREMTNNFIQIVGSLVFLIVINALAVGVMLTIVPVVVICFIVFGKVMKKMRQQFQADLAAAASQADEAISGMKTVRTFNSEAKLEHAYSTTVDKSYGIGRTLSFVSGCFEGLISFLLYGSITLMMWFCGSMVRDGKLKEGDLTSFLLYTLTIAVYFVLMTSVFGDLMQGVGASIKVFELLDRRPEISNTGGKQLPELQGVVEFKHVQFHYPSRPDTKILKGVSFTAQPGEMVAFVGPSGSGKSTIISLIERFYLPTRGKICLDGSNLRHLDPQWFRKKIVLVGQEPTLFAGTIAENIAWACEDATMADIIAASKQANSHEFIERLENGYETMVGERGASLSGGQKQRIAIARAFILNPLILLLDEATSALDAESEHLVQEAIDRAMKGRTVLVVAHRLSTVRNAHQIVVLDQGRVVEKGNHDELLAMEGVYKKLVIRQLASAEQNSSSIGNGVINAESESDSD</sequence>
<dbReference type="SMART" id="SM00382">
    <property type="entry name" value="AAA"/>
    <property type="match status" value="1"/>
</dbReference>
<evidence type="ECO:0000256" key="3">
    <source>
        <dbReference type="ARBA" id="ARBA00022692"/>
    </source>
</evidence>
<comment type="subcellular location">
    <subcellularLocation>
        <location evidence="1">Mitochondrion inner membrane</location>
        <topology evidence="1">Multi-pass membrane protein</topology>
    </subcellularLocation>
</comment>
<feature type="transmembrane region" description="Helical" evidence="8">
    <location>
        <begin position="472"/>
        <end position="493"/>
    </location>
</feature>
<dbReference type="InterPro" id="IPR003439">
    <property type="entry name" value="ABC_transporter-like_ATP-bd"/>
</dbReference>
<keyword evidence="11" id="KW-1185">Reference proteome</keyword>
<dbReference type="GO" id="GO:0016887">
    <property type="term" value="F:ATP hydrolysis activity"/>
    <property type="evidence" value="ECO:0007669"/>
    <property type="project" value="InterPro"/>
</dbReference>
<dbReference type="Gene3D" id="3.40.50.300">
    <property type="entry name" value="P-loop containing nucleotide triphosphate hydrolases"/>
    <property type="match status" value="1"/>
</dbReference>
<dbReference type="Pfam" id="PF00005">
    <property type="entry name" value="ABC_tran"/>
    <property type="match status" value="1"/>
</dbReference>
<keyword evidence="4" id="KW-0547">Nucleotide-binding</keyword>
<dbReference type="OrthoDB" id="6500128at2759"/>
<reference evidence="12" key="1">
    <citation type="submission" date="2025-08" db="UniProtKB">
        <authorList>
            <consortium name="RefSeq"/>
        </authorList>
    </citation>
    <scope>IDENTIFICATION</scope>
    <source>
        <tissue evidence="12">Gonads</tissue>
    </source>
</reference>
<evidence type="ECO:0000256" key="5">
    <source>
        <dbReference type="ARBA" id="ARBA00022840"/>
    </source>
</evidence>
<feature type="transmembrane region" description="Helical" evidence="8">
    <location>
        <begin position="87"/>
        <end position="105"/>
    </location>
</feature>
<feature type="transmembrane region" description="Helical" evidence="8">
    <location>
        <begin position="239"/>
        <end position="263"/>
    </location>
</feature>
<dbReference type="InterPro" id="IPR011527">
    <property type="entry name" value="ABC1_TM_dom"/>
</dbReference>
<keyword evidence="6 8" id="KW-1133">Transmembrane helix</keyword>
<protein>
    <submittedName>
        <fullName evidence="12">ABC transporter B family member 27</fullName>
    </submittedName>
</protein>
<proteinExistence type="predicted"/>
<gene>
    <name evidence="12" type="primary">LOC106181821</name>
</gene>